<feature type="region of interest" description="Disordered" evidence="7">
    <location>
        <begin position="220"/>
        <end position="312"/>
    </location>
</feature>
<dbReference type="PANTHER" id="PTHR47172:SF24">
    <property type="entry name" value="GATA ZINC FINGER DOMAIN-CONTAINING PROTEIN 14-RELATED"/>
    <property type="match status" value="1"/>
</dbReference>
<keyword evidence="4" id="KW-0805">Transcription regulation</keyword>
<evidence type="ECO:0000259" key="8">
    <source>
        <dbReference type="PROSITE" id="PS50114"/>
    </source>
</evidence>
<gene>
    <name evidence="9" type="ORF">K457DRAFT_22086</name>
</gene>
<feature type="compositionally biased region" description="Low complexity" evidence="7">
    <location>
        <begin position="239"/>
        <end position="262"/>
    </location>
</feature>
<evidence type="ECO:0000256" key="7">
    <source>
        <dbReference type="SAM" id="MobiDB-lite"/>
    </source>
</evidence>
<feature type="region of interest" description="Disordered" evidence="7">
    <location>
        <begin position="324"/>
        <end position="377"/>
    </location>
</feature>
<organism evidence="9 10">
    <name type="scientific">Linnemannia elongata AG-77</name>
    <dbReference type="NCBI Taxonomy" id="1314771"/>
    <lineage>
        <taxon>Eukaryota</taxon>
        <taxon>Fungi</taxon>
        <taxon>Fungi incertae sedis</taxon>
        <taxon>Mucoromycota</taxon>
        <taxon>Mortierellomycotina</taxon>
        <taxon>Mortierellomycetes</taxon>
        <taxon>Mortierellales</taxon>
        <taxon>Mortierellaceae</taxon>
        <taxon>Linnemannia</taxon>
    </lineage>
</organism>
<dbReference type="Proteomes" id="UP000078512">
    <property type="component" value="Unassembled WGS sequence"/>
</dbReference>
<dbReference type="EMBL" id="KV442067">
    <property type="protein sequence ID" value="OAQ26423.1"/>
    <property type="molecule type" value="Genomic_DNA"/>
</dbReference>
<name>A0A197JN79_9FUNG</name>
<protein>
    <recommendedName>
        <fullName evidence="8">GATA-type domain-containing protein</fullName>
    </recommendedName>
</protein>
<feature type="compositionally biased region" description="Acidic residues" evidence="7">
    <location>
        <begin position="1155"/>
        <end position="1166"/>
    </location>
</feature>
<dbReference type="InterPro" id="IPR013088">
    <property type="entry name" value="Znf_NHR/GATA"/>
</dbReference>
<feature type="compositionally biased region" description="Polar residues" evidence="7">
    <location>
        <begin position="326"/>
        <end position="355"/>
    </location>
</feature>
<feature type="compositionally biased region" description="Low complexity" evidence="7">
    <location>
        <begin position="792"/>
        <end position="816"/>
    </location>
</feature>
<dbReference type="SMART" id="SM00401">
    <property type="entry name" value="ZnF_GATA"/>
    <property type="match status" value="2"/>
</dbReference>
<dbReference type="SUPFAM" id="SSF57716">
    <property type="entry name" value="Glucocorticoid receptor-like (DNA-binding domain)"/>
    <property type="match status" value="2"/>
</dbReference>
<dbReference type="CDD" id="cd00202">
    <property type="entry name" value="ZnF_GATA"/>
    <property type="match status" value="1"/>
</dbReference>
<feature type="compositionally biased region" description="Low complexity" evidence="7">
    <location>
        <begin position="1006"/>
        <end position="1030"/>
    </location>
</feature>
<feature type="region of interest" description="Disordered" evidence="7">
    <location>
        <begin position="1"/>
        <end position="69"/>
    </location>
</feature>
<dbReference type="PROSITE" id="PS50114">
    <property type="entry name" value="GATA_ZN_FINGER_2"/>
    <property type="match status" value="2"/>
</dbReference>
<dbReference type="GO" id="GO:0006355">
    <property type="term" value="P:regulation of DNA-templated transcription"/>
    <property type="evidence" value="ECO:0007669"/>
    <property type="project" value="InterPro"/>
</dbReference>
<dbReference type="OrthoDB" id="515401at2759"/>
<reference evidence="9 10" key="1">
    <citation type="submission" date="2016-05" db="EMBL/GenBank/DDBJ databases">
        <title>Genome sequencing reveals origins of a unique bacterial endosymbiosis in the earliest lineages of terrestrial Fungi.</title>
        <authorList>
            <consortium name="DOE Joint Genome Institute"/>
            <person name="Uehling J."/>
            <person name="Gryganskyi A."/>
            <person name="Hameed K."/>
            <person name="Tschaplinski T."/>
            <person name="Misztal P."/>
            <person name="Wu S."/>
            <person name="Desiro A."/>
            <person name="Vande Pol N."/>
            <person name="Du Z.-Y."/>
            <person name="Zienkiewicz A."/>
            <person name="Zienkiewicz K."/>
            <person name="Morin E."/>
            <person name="Tisserant E."/>
            <person name="Splivallo R."/>
            <person name="Hainaut M."/>
            <person name="Henrissat B."/>
            <person name="Ohm R."/>
            <person name="Kuo A."/>
            <person name="Yan J."/>
            <person name="Lipzen A."/>
            <person name="Nolan M."/>
            <person name="Labutti K."/>
            <person name="Barry K."/>
            <person name="Goldstein A."/>
            <person name="Labbe J."/>
            <person name="Schadt C."/>
            <person name="Tuskan G."/>
            <person name="Grigoriev I."/>
            <person name="Martin F."/>
            <person name="Vilgalys R."/>
            <person name="Bonito G."/>
        </authorList>
    </citation>
    <scope>NUCLEOTIDE SEQUENCE [LARGE SCALE GENOMIC DNA]</scope>
    <source>
        <strain evidence="9 10">AG-77</strain>
    </source>
</reference>
<evidence type="ECO:0000313" key="9">
    <source>
        <dbReference type="EMBL" id="OAQ26423.1"/>
    </source>
</evidence>
<feature type="compositionally biased region" description="Polar residues" evidence="7">
    <location>
        <begin position="757"/>
        <end position="767"/>
    </location>
</feature>
<dbReference type="Pfam" id="PF00320">
    <property type="entry name" value="GATA"/>
    <property type="match status" value="2"/>
</dbReference>
<feature type="compositionally biased region" description="Low complexity" evidence="7">
    <location>
        <begin position="452"/>
        <end position="464"/>
    </location>
</feature>
<feature type="compositionally biased region" description="Acidic residues" evidence="7">
    <location>
        <begin position="1128"/>
        <end position="1138"/>
    </location>
</feature>
<feature type="compositionally biased region" description="Low complexity" evidence="7">
    <location>
        <begin position="1092"/>
        <end position="1103"/>
    </location>
</feature>
<dbReference type="AlphaFoldDB" id="A0A197JN79"/>
<sequence>MPLCEQSVPETGARHLLLHGDDPEFKDKNGDNHVDRPSAPGQQPSQQQQRDENHAASIAVSASRPSEDTFGIYQEFDAIEQLDANGDGCDGDELSLIPNSGDINVGQDVGRTVGRCDRGGPAAHSGHADAHPNYIHQQRRPHYYRLAVLDEMDSVELDSTPVAPLDFAPQSGDENTTAAPPGPSVSSDEKSTALRSCLSSSSSSIPSLILPSPFKLLSDGDDGVAVDDDKPDTPPPSSTVPLTPLTVVTASSSSTQSQCKTSLPRTSSHLPWRVSSPSNSSTATFSGDPLSTTETYTGQPYTRETLGGTSATEDRNTFLATDWRQEQQQTSSPNMEQTWPPASSATNCPSLLSTWSDMPSSPFDDHSSSSKSSFPTAPYSGAPVSLASYATSNTIAAGSPSFGATAWPSDSGAGYNQTSPYPSSPIRLDNPAALAEYARYPSHKMASPMHDSLPSQFSSSSSSSGGFHSYPRSGYYGGPTGLCSPSYPSSMDMYQSTRTGSGSGGPFSPSASGLGPSYSHGLSTPILPSYDRMSSSVLMGGSDTFSTPTVSSNSLYVPTSMSAFLPPFNMSGNNNNTSPANYNGSKNPSTYPQDPLAHSSFQQHAAVTAAMGRTMTKQEMQAMDPDPKFCHNCKTTVTPSWRRCPQGRILLCNACGLYQKLHGKARPFFKAKDGTIKIHRTLPEHDPCALCKTTQTPVWRKGPDNLLICNGCSLIARHGKSLVRPLLASNDVSLDGDGAIVSSTLVRPLLSSASVSASTYRHSVSTGKRSRARLGNSLARSESPFDQHHDTLSGSLSLPPSELYKPRSKSSSSSSRRSSHQRRNHRSTVRGTTTTTTALAPNSVHVAALSRMSTKCRQAKKRKTSSSSSKRVHYDDTAADEPSMPISMSMADQPTSGGKSYLLSPGLAQGYEPSADNDDGYGTFGEVGGHDGGGDRGYGMSDWRQHRQHPSLSPLPFYPDDAEPFLPSPEGSRGGNNGGIGAAFERHQQQQQQQQGLLPSHSYSLQSHYGRQCHQQQQEHQNHYSRQQQQYGRQPEGHRVHPTPPSDFPYSLSVARGFRSEADTEPFPTAVVSTTVGSGATTKTEALVRPASSSSTSAIPDSSFHQDESVPTGSNTDEIKREGTEVDVNGDEEEEAVDGEEKATSVTNTGSDLSSAEEYDSEVASE</sequence>
<feature type="region of interest" description="Disordered" evidence="7">
    <location>
        <begin position="161"/>
        <end position="193"/>
    </location>
</feature>
<feature type="compositionally biased region" description="Low complexity" evidence="7">
    <location>
        <begin position="1069"/>
        <end position="1082"/>
    </location>
</feature>
<dbReference type="STRING" id="1314771.A0A197JN79"/>
<evidence type="ECO:0000256" key="1">
    <source>
        <dbReference type="ARBA" id="ARBA00022723"/>
    </source>
</evidence>
<dbReference type="GO" id="GO:0043565">
    <property type="term" value="F:sequence-specific DNA binding"/>
    <property type="evidence" value="ECO:0007669"/>
    <property type="project" value="InterPro"/>
</dbReference>
<feature type="compositionally biased region" description="Gly residues" evidence="7">
    <location>
        <begin position="972"/>
        <end position="981"/>
    </location>
</feature>
<evidence type="ECO:0000256" key="4">
    <source>
        <dbReference type="ARBA" id="ARBA00023015"/>
    </source>
</evidence>
<keyword evidence="5" id="KW-0804">Transcription</keyword>
<proteinExistence type="predicted"/>
<dbReference type="GO" id="GO:0008270">
    <property type="term" value="F:zinc ion binding"/>
    <property type="evidence" value="ECO:0007669"/>
    <property type="project" value="UniProtKB-KW"/>
</dbReference>
<feature type="compositionally biased region" description="Low complexity" evidence="7">
    <location>
        <begin position="275"/>
        <end position="286"/>
    </location>
</feature>
<accession>A0A197JN79</accession>
<dbReference type="PANTHER" id="PTHR47172">
    <property type="entry name" value="OS01G0976800 PROTEIN"/>
    <property type="match status" value="1"/>
</dbReference>
<feature type="region of interest" description="Disordered" evidence="7">
    <location>
        <begin position="445"/>
        <end position="464"/>
    </location>
</feature>
<feature type="region of interest" description="Disordered" evidence="7">
    <location>
        <begin position="757"/>
        <end position="1166"/>
    </location>
</feature>
<evidence type="ECO:0000256" key="5">
    <source>
        <dbReference type="ARBA" id="ARBA00023163"/>
    </source>
</evidence>
<dbReference type="Gene3D" id="3.30.50.10">
    <property type="entry name" value="Erythroid Transcription Factor GATA-1, subunit A"/>
    <property type="match status" value="2"/>
</dbReference>
<feature type="compositionally biased region" description="Basic and acidic residues" evidence="7">
    <location>
        <begin position="18"/>
        <end position="36"/>
    </location>
</feature>
<evidence type="ECO:0000256" key="6">
    <source>
        <dbReference type="PROSITE-ProRule" id="PRU00094"/>
    </source>
</evidence>
<dbReference type="PROSITE" id="PS00344">
    <property type="entry name" value="GATA_ZN_FINGER_1"/>
    <property type="match status" value="1"/>
</dbReference>
<feature type="compositionally biased region" description="Polar residues" evidence="7">
    <location>
        <begin position="1144"/>
        <end position="1154"/>
    </location>
</feature>
<keyword evidence="10" id="KW-1185">Reference proteome</keyword>
<keyword evidence="3" id="KW-0862">Zinc</keyword>
<feature type="compositionally biased region" description="Basic residues" evidence="7">
    <location>
        <begin position="817"/>
        <end position="828"/>
    </location>
</feature>
<feature type="region of interest" description="Disordered" evidence="7">
    <location>
        <begin position="493"/>
        <end position="515"/>
    </location>
</feature>
<dbReference type="InterPro" id="IPR000679">
    <property type="entry name" value="Znf_GATA"/>
</dbReference>
<keyword evidence="2 6" id="KW-0863">Zinc-finger</keyword>
<feature type="compositionally biased region" description="Low complexity" evidence="7">
    <location>
        <begin position="506"/>
        <end position="515"/>
    </location>
</feature>
<evidence type="ECO:0000313" key="10">
    <source>
        <dbReference type="Proteomes" id="UP000078512"/>
    </source>
</evidence>
<evidence type="ECO:0000256" key="2">
    <source>
        <dbReference type="ARBA" id="ARBA00022771"/>
    </source>
</evidence>
<keyword evidence="1" id="KW-0479">Metal-binding</keyword>
<feature type="domain" description="GATA-type" evidence="8">
    <location>
        <begin position="688"/>
        <end position="717"/>
    </location>
</feature>
<feature type="domain" description="GATA-type" evidence="8">
    <location>
        <begin position="630"/>
        <end position="679"/>
    </location>
</feature>
<feature type="compositionally biased region" description="Polar residues" evidence="7">
    <location>
        <begin position="289"/>
        <end position="311"/>
    </location>
</feature>
<evidence type="ECO:0000256" key="3">
    <source>
        <dbReference type="ARBA" id="ARBA00022833"/>
    </source>
</evidence>